<evidence type="ECO:0000256" key="1">
    <source>
        <dbReference type="SAM" id="MobiDB-lite"/>
    </source>
</evidence>
<evidence type="ECO:0000313" key="2">
    <source>
        <dbReference type="EMBL" id="QHU21606.1"/>
    </source>
</evidence>
<dbReference type="EMBL" id="MN740990">
    <property type="protein sequence ID" value="QHU21606.1"/>
    <property type="molecule type" value="Genomic_DNA"/>
</dbReference>
<name>A0A6C0KWV2_9ZZZZ</name>
<proteinExistence type="predicted"/>
<protein>
    <submittedName>
        <fullName evidence="2">Uncharacterized protein</fullName>
    </submittedName>
</protein>
<dbReference type="AlphaFoldDB" id="A0A6C0KWV2"/>
<organism evidence="2">
    <name type="scientific">viral metagenome</name>
    <dbReference type="NCBI Taxonomy" id="1070528"/>
    <lineage>
        <taxon>unclassified sequences</taxon>
        <taxon>metagenomes</taxon>
        <taxon>organismal metagenomes</taxon>
    </lineage>
</organism>
<reference evidence="2" key="1">
    <citation type="journal article" date="2020" name="Nature">
        <title>Giant virus diversity and host interactions through global metagenomics.</title>
        <authorList>
            <person name="Schulz F."/>
            <person name="Roux S."/>
            <person name="Paez-Espino D."/>
            <person name="Jungbluth S."/>
            <person name="Walsh D.A."/>
            <person name="Denef V.J."/>
            <person name="McMahon K.D."/>
            <person name="Konstantinidis K.T."/>
            <person name="Eloe-Fadrosh E.A."/>
            <person name="Kyrpides N.C."/>
            <person name="Woyke T."/>
        </authorList>
    </citation>
    <scope>NUCLEOTIDE SEQUENCE</scope>
    <source>
        <strain evidence="2">GVMAG-S-3300013094-109</strain>
    </source>
</reference>
<accession>A0A6C0KWV2</accession>
<sequence>MPQNIGIIIIDKSGNLSTLKIKEFNEEELYKKCNFKKPDGFIIQTKWKLKSEGKKWIVSVYAKTEGKVNMENKYDFPPPIDSKLFFGSCAIVCQQIKDDSTTEYVSLSLEQWEKFYEKLFGGFENLADTAAADEAEEDELELIEPEKKTKHGYLKDGFVVDDAIEEEYESECDEDEESDELEESGESDELDDELDDGEIEDIGSELSEEEYDYDSDEEEK</sequence>
<feature type="region of interest" description="Disordered" evidence="1">
    <location>
        <begin position="164"/>
        <end position="220"/>
    </location>
</feature>